<comment type="caution">
    <text evidence="1">The sequence shown here is derived from an EMBL/GenBank/DDBJ whole genome shotgun (WGS) entry which is preliminary data.</text>
</comment>
<proteinExistence type="predicted"/>
<dbReference type="RefSeq" id="WP_023054126.1">
    <property type="nucleotide sequence ID" value="NZ_AWXA01000043.1"/>
</dbReference>
<dbReference type="STRING" id="1111454.HMPREF1250_1048"/>
<dbReference type="Pfam" id="PF04883">
    <property type="entry name" value="HK97-gp10_like"/>
    <property type="match status" value="1"/>
</dbReference>
<evidence type="ECO:0000313" key="1">
    <source>
        <dbReference type="EMBL" id="ERT58406.1"/>
    </source>
</evidence>
<dbReference type="InterPro" id="IPR010064">
    <property type="entry name" value="HK97-gp10_tail"/>
</dbReference>
<dbReference type="Proteomes" id="UP000017090">
    <property type="component" value="Unassembled WGS sequence"/>
</dbReference>
<dbReference type="OrthoDB" id="1625439at2"/>
<dbReference type="eggNOG" id="ENOG50333F8">
    <property type="taxonomic scope" value="Bacteria"/>
</dbReference>
<gene>
    <name evidence="1" type="ORF">HMPREF1250_1048</name>
</gene>
<accession>U7UGG7</accession>
<dbReference type="PATRIC" id="fig|1111454.3.peg.1593"/>
<reference evidence="1 2" key="1">
    <citation type="submission" date="2013-09" db="EMBL/GenBank/DDBJ databases">
        <authorList>
            <person name="Durkin A.S."/>
            <person name="Haft D.R."/>
            <person name="McCorrison J."/>
            <person name="Torralba M."/>
            <person name="Gillis M."/>
            <person name="Haft D.H."/>
            <person name="Methe B."/>
            <person name="Sutton G."/>
            <person name="Nelson K.E."/>
        </authorList>
    </citation>
    <scope>NUCLEOTIDE SEQUENCE [LARGE SCALE GENOMIC DNA]</scope>
    <source>
        <strain evidence="1 2">BV3C16-1</strain>
    </source>
</reference>
<evidence type="ECO:0000313" key="2">
    <source>
        <dbReference type="Proteomes" id="UP000017090"/>
    </source>
</evidence>
<dbReference type="AlphaFoldDB" id="U7UGG7"/>
<organism evidence="1 2">
    <name type="scientific">Megasphaera vaginalis</name>
    <name type="common">ex Srinivasan et al. 2021</name>
    <dbReference type="NCBI Taxonomy" id="1111454"/>
    <lineage>
        <taxon>Bacteria</taxon>
        <taxon>Bacillati</taxon>
        <taxon>Bacillota</taxon>
        <taxon>Negativicutes</taxon>
        <taxon>Veillonellales</taxon>
        <taxon>Veillonellaceae</taxon>
        <taxon>Megasphaera</taxon>
    </lineage>
</organism>
<protein>
    <submittedName>
        <fullName evidence="1">Tail protein, HK97 family</fullName>
    </submittedName>
</protein>
<name>U7UGG7_9FIRM</name>
<keyword evidence="2" id="KW-1185">Reference proteome</keyword>
<sequence>MDLYIEVHGLEEALSRLDRVSAGAKAQLRQAMQMAVRDIQEEARSKHRFVTRTGEAERSITTAVESGRDTLVGTVGTTRKVTVYLHQGTQGHVIRPKRKLALRWTAGGQFVFAKRAYHPGTRRDPFIFDAARSQERRVVGRFERAIQRVMEEVR</sequence>
<dbReference type="EMBL" id="AWXA01000043">
    <property type="protein sequence ID" value="ERT58406.1"/>
    <property type="molecule type" value="Genomic_DNA"/>
</dbReference>